<organism evidence="13 14">
    <name type="scientific">Filobasidium floriforme</name>
    <dbReference type="NCBI Taxonomy" id="5210"/>
    <lineage>
        <taxon>Eukaryota</taxon>
        <taxon>Fungi</taxon>
        <taxon>Dikarya</taxon>
        <taxon>Basidiomycota</taxon>
        <taxon>Agaricomycotina</taxon>
        <taxon>Tremellomycetes</taxon>
        <taxon>Filobasidiales</taxon>
        <taxon>Filobasidiaceae</taxon>
        <taxon>Filobasidium</taxon>
    </lineage>
</organism>
<dbReference type="GO" id="GO:0004177">
    <property type="term" value="F:aminopeptidase activity"/>
    <property type="evidence" value="ECO:0007669"/>
    <property type="project" value="UniProtKB-KW"/>
</dbReference>
<dbReference type="InterPro" id="IPR001948">
    <property type="entry name" value="Peptidase_M18"/>
</dbReference>
<reference evidence="13" key="1">
    <citation type="submission" date="2020-04" db="EMBL/GenBank/DDBJ databases">
        <title>Analysis of mating type loci in Filobasidium floriforme.</title>
        <authorList>
            <person name="Nowrousian M."/>
        </authorList>
    </citation>
    <scope>NUCLEOTIDE SEQUENCE</scope>
    <source>
        <strain evidence="13">CBS 6242</strain>
    </source>
</reference>
<sequence>MLPKLNPSTTEASLKKALGFLKFVDSSPTPFHAVQTASQQLLKAGFTKISERDDFSRSFSEGKIRKGGKYFYTRNQSSLVAFALPHNVKKVRDVGMSIVAGHTDSPCPKLRPISKKTKGSYLMAGVETYGGGIWATWFDRDLSIAGRVIVSDGPGKTYSSRLVKIDRPLFRIPTLAIHLDRTINESWKFNKETEFQPIMGLVSQAANAPFTATTATFSEPAPTEDGKANKAAKSEHNKEDIKSRHDTALLTVLAEELGVEVDDIQDFELSLYDTQLGSVSGLNNEFLHTARIDNLMTCYCSIQGLIESTGTDELLPADDQETNIRTVCLFDNEEVGSVSYQGAESDLVPSLVENLLSMPGYIECSNAQFLKNSFLISSDMGHALNPNFEAKYQEAHRPQINQGVIIKTNANQRYTSNASTTFVIRRVADLADVPLQEFEVRNDGSCGSTIGPAISTHGLRTVDIGLPQLSMHSIRETAGTKDPEYLIKLFATYFSNFSSVDKQLVMD</sequence>
<comment type="cofactor">
    <cofactor evidence="2">
        <name>Zn(2+)</name>
        <dbReference type="ChEBI" id="CHEBI:29105"/>
    </cofactor>
</comment>
<proteinExistence type="inferred from homology"/>
<dbReference type="Gene3D" id="3.40.630.10">
    <property type="entry name" value="Zn peptidases"/>
    <property type="match status" value="1"/>
</dbReference>
<feature type="region of interest" description="Disordered" evidence="12">
    <location>
        <begin position="216"/>
        <end position="240"/>
    </location>
</feature>
<comment type="caution">
    <text evidence="13">The sequence shown here is derived from an EMBL/GenBank/DDBJ whole genome shotgun (WGS) entry which is preliminary data.</text>
</comment>
<accession>A0A8K0JI80</accession>
<evidence type="ECO:0000256" key="1">
    <source>
        <dbReference type="ARBA" id="ARBA00001335"/>
    </source>
</evidence>
<keyword evidence="10 11" id="KW-0482">Metalloprotease</keyword>
<dbReference type="CDD" id="cd05658">
    <property type="entry name" value="M18_DAP"/>
    <property type="match status" value="1"/>
</dbReference>
<comment type="similarity">
    <text evidence="3 11">Belongs to the peptidase M18 family.</text>
</comment>
<evidence type="ECO:0000256" key="9">
    <source>
        <dbReference type="ARBA" id="ARBA00022833"/>
    </source>
</evidence>
<evidence type="ECO:0000256" key="5">
    <source>
        <dbReference type="ARBA" id="ARBA00022438"/>
    </source>
</evidence>
<dbReference type="EMBL" id="JABELV010000104">
    <property type="protein sequence ID" value="KAG7530922.1"/>
    <property type="molecule type" value="Genomic_DNA"/>
</dbReference>
<dbReference type="GO" id="GO:0008237">
    <property type="term" value="F:metallopeptidase activity"/>
    <property type="evidence" value="ECO:0007669"/>
    <property type="project" value="UniProtKB-KW"/>
</dbReference>
<keyword evidence="6 11" id="KW-0645">Protease</keyword>
<evidence type="ECO:0000256" key="6">
    <source>
        <dbReference type="ARBA" id="ARBA00022670"/>
    </source>
</evidence>
<dbReference type="InterPro" id="IPR023358">
    <property type="entry name" value="Peptidase_M18_dom2"/>
</dbReference>
<keyword evidence="14" id="KW-1185">Reference proteome</keyword>
<keyword evidence="8 11" id="KW-0378">Hydrolase</keyword>
<evidence type="ECO:0000313" key="13">
    <source>
        <dbReference type="EMBL" id="KAG7530922.1"/>
    </source>
</evidence>
<evidence type="ECO:0000256" key="2">
    <source>
        <dbReference type="ARBA" id="ARBA00001947"/>
    </source>
</evidence>
<dbReference type="Gene3D" id="2.30.250.10">
    <property type="entry name" value="Aminopeptidase i, Domain 2"/>
    <property type="match status" value="1"/>
</dbReference>
<dbReference type="PANTHER" id="PTHR28570:SF3">
    <property type="entry name" value="ASPARTYL AMINOPEPTIDASE"/>
    <property type="match status" value="1"/>
</dbReference>
<keyword evidence="5 11" id="KW-0031">Aminopeptidase</keyword>
<evidence type="ECO:0000256" key="12">
    <source>
        <dbReference type="SAM" id="MobiDB-lite"/>
    </source>
</evidence>
<dbReference type="Proteomes" id="UP000812966">
    <property type="component" value="Unassembled WGS sequence"/>
</dbReference>
<evidence type="ECO:0000256" key="10">
    <source>
        <dbReference type="ARBA" id="ARBA00023049"/>
    </source>
</evidence>
<dbReference type="PANTHER" id="PTHR28570">
    <property type="entry name" value="ASPARTYL AMINOPEPTIDASE"/>
    <property type="match status" value="1"/>
</dbReference>
<dbReference type="GO" id="GO:0008270">
    <property type="term" value="F:zinc ion binding"/>
    <property type="evidence" value="ECO:0007669"/>
    <property type="project" value="InterPro"/>
</dbReference>
<dbReference type="SUPFAM" id="SSF101821">
    <property type="entry name" value="Aminopeptidase/glucanase lid domain"/>
    <property type="match status" value="1"/>
</dbReference>
<comment type="catalytic activity">
    <reaction evidence="1">
        <text>Release of an N-terminal aspartate or glutamate from a peptide, with a preference for aspartate.</text>
        <dbReference type="EC" id="3.4.11.21"/>
    </reaction>
</comment>
<evidence type="ECO:0000256" key="11">
    <source>
        <dbReference type="RuleBase" id="RU004386"/>
    </source>
</evidence>
<dbReference type="GO" id="GO:0000324">
    <property type="term" value="C:fungal-type vacuole"/>
    <property type="evidence" value="ECO:0007669"/>
    <property type="project" value="TreeGrafter"/>
</dbReference>
<evidence type="ECO:0000313" key="14">
    <source>
        <dbReference type="Proteomes" id="UP000812966"/>
    </source>
</evidence>
<dbReference type="FunFam" id="2.30.250.10:FF:000001">
    <property type="entry name" value="Aspartyl aminopeptidase 1"/>
    <property type="match status" value="1"/>
</dbReference>
<evidence type="ECO:0000256" key="4">
    <source>
        <dbReference type="ARBA" id="ARBA00011965"/>
    </source>
</evidence>
<dbReference type="NCBIfam" id="NF002759">
    <property type="entry name" value="PRK02813.1"/>
    <property type="match status" value="1"/>
</dbReference>
<dbReference type="GO" id="GO:0006508">
    <property type="term" value="P:proteolysis"/>
    <property type="evidence" value="ECO:0007669"/>
    <property type="project" value="UniProtKB-KW"/>
</dbReference>
<dbReference type="AlphaFoldDB" id="A0A8K0JI80"/>
<evidence type="ECO:0000256" key="3">
    <source>
        <dbReference type="ARBA" id="ARBA00008290"/>
    </source>
</evidence>
<dbReference type="PRINTS" id="PR00932">
    <property type="entry name" value="AMINO1PTASE"/>
</dbReference>
<evidence type="ECO:0000256" key="8">
    <source>
        <dbReference type="ARBA" id="ARBA00022801"/>
    </source>
</evidence>
<keyword evidence="7 11" id="KW-0479">Metal-binding</keyword>
<dbReference type="Pfam" id="PF02127">
    <property type="entry name" value="Peptidase_M18"/>
    <property type="match status" value="1"/>
</dbReference>
<feature type="compositionally biased region" description="Basic and acidic residues" evidence="12">
    <location>
        <begin position="224"/>
        <end position="240"/>
    </location>
</feature>
<evidence type="ECO:0000256" key="7">
    <source>
        <dbReference type="ARBA" id="ARBA00022723"/>
    </source>
</evidence>
<dbReference type="SUPFAM" id="SSF53187">
    <property type="entry name" value="Zn-dependent exopeptidases"/>
    <property type="match status" value="1"/>
</dbReference>
<protein>
    <recommendedName>
        <fullName evidence="4">aspartyl aminopeptidase</fullName>
        <ecNumber evidence="4">3.4.11.21</ecNumber>
    </recommendedName>
</protein>
<keyword evidence="9 11" id="KW-0862">Zinc</keyword>
<dbReference type="EC" id="3.4.11.21" evidence="4"/>
<gene>
    <name evidence="13" type="ORF">FFLO_04700</name>
</gene>
<name>A0A8K0JI80_9TREE</name>